<feature type="chain" id="PRO_5016660242" evidence="2">
    <location>
        <begin position="28"/>
        <end position="147"/>
    </location>
</feature>
<dbReference type="Proteomes" id="UP000250831">
    <property type="component" value="Unassembled WGS sequence"/>
</dbReference>
<feature type="compositionally biased region" description="Polar residues" evidence="1">
    <location>
        <begin position="131"/>
        <end position="141"/>
    </location>
</feature>
<feature type="region of interest" description="Disordered" evidence="1">
    <location>
        <begin position="60"/>
        <end position="79"/>
    </location>
</feature>
<evidence type="ECO:0000313" key="4">
    <source>
        <dbReference type="Proteomes" id="UP000250831"/>
    </source>
</evidence>
<dbReference type="RefSeq" id="WP_108635262.1">
    <property type="nucleotide sequence ID" value="NZ_DAMCKI010000003.1"/>
</dbReference>
<gene>
    <name evidence="3" type="ORF">DCO56_18570</name>
</gene>
<evidence type="ECO:0000256" key="1">
    <source>
        <dbReference type="SAM" id="MobiDB-lite"/>
    </source>
</evidence>
<dbReference type="AlphaFoldDB" id="A0A363NQB5"/>
<accession>A0A363NQB5</accession>
<feature type="signal peptide" evidence="2">
    <location>
        <begin position="1"/>
        <end position="27"/>
    </location>
</feature>
<organism evidence="3 4">
    <name type="scientific">Sphingobacterium athyrii</name>
    <dbReference type="NCBI Taxonomy" id="2152717"/>
    <lineage>
        <taxon>Bacteria</taxon>
        <taxon>Pseudomonadati</taxon>
        <taxon>Bacteroidota</taxon>
        <taxon>Sphingobacteriia</taxon>
        <taxon>Sphingobacteriales</taxon>
        <taxon>Sphingobacteriaceae</taxon>
        <taxon>Sphingobacterium</taxon>
    </lineage>
</organism>
<reference evidence="3 4" key="1">
    <citation type="submission" date="2018-04" db="EMBL/GenBank/DDBJ databases">
        <title>Sphingobacterium sp. M46 Genome.</title>
        <authorList>
            <person name="Cheng J."/>
            <person name="Li Y."/>
        </authorList>
    </citation>
    <scope>NUCLEOTIDE SEQUENCE [LARGE SCALE GENOMIC DNA]</scope>
    <source>
        <strain evidence="3 4">M46</strain>
    </source>
</reference>
<feature type="region of interest" description="Disordered" evidence="1">
    <location>
        <begin position="128"/>
        <end position="147"/>
    </location>
</feature>
<sequence>MKTLVKRIIGTMSIGVMTLGISLSANAQSIKSEKEVKNQKEVKAAKDTKIVRANQTWYFTGTSSDNPTDPSKYSTSLPAGKSCSSLPYQTVCELQAPANPSNSSQPDMNYIAFGSETVQQRIEDALETLDPSETPQENETVTAFRKH</sequence>
<keyword evidence="4" id="KW-1185">Reference proteome</keyword>
<evidence type="ECO:0000256" key="2">
    <source>
        <dbReference type="SAM" id="SignalP"/>
    </source>
</evidence>
<dbReference type="EMBL" id="QCXX01000005">
    <property type="protein sequence ID" value="PUV22927.1"/>
    <property type="molecule type" value="Genomic_DNA"/>
</dbReference>
<protein>
    <submittedName>
        <fullName evidence="3">Uncharacterized protein</fullName>
    </submittedName>
</protein>
<comment type="caution">
    <text evidence="3">The sequence shown here is derived from an EMBL/GenBank/DDBJ whole genome shotgun (WGS) entry which is preliminary data.</text>
</comment>
<evidence type="ECO:0000313" key="3">
    <source>
        <dbReference type="EMBL" id="PUV22927.1"/>
    </source>
</evidence>
<keyword evidence="2" id="KW-0732">Signal</keyword>
<dbReference type="OrthoDB" id="714339at2"/>
<proteinExistence type="predicted"/>
<name>A0A363NQB5_9SPHI</name>